<protein>
    <submittedName>
        <fullName evidence="1">Uncharacterized protein</fullName>
    </submittedName>
</protein>
<proteinExistence type="predicted"/>
<evidence type="ECO:0000313" key="1">
    <source>
        <dbReference type="EMBL" id="QHU26228.1"/>
    </source>
</evidence>
<reference evidence="1" key="1">
    <citation type="journal article" date="2020" name="Nature">
        <title>Giant virus diversity and host interactions through global metagenomics.</title>
        <authorList>
            <person name="Schulz F."/>
            <person name="Roux S."/>
            <person name="Paez-Espino D."/>
            <person name="Jungbluth S."/>
            <person name="Walsh D.A."/>
            <person name="Denef V.J."/>
            <person name="McMahon K.D."/>
            <person name="Konstantinidis K.T."/>
            <person name="Eloe-Fadrosh E.A."/>
            <person name="Kyrpides N.C."/>
            <person name="Woyke T."/>
        </authorList>
    </citation>
    <scope>NUCLEOTIDE SEQUENCE</scope>
    <source>
        <strain evidence="1">GVMAG-M-3300027759-16</strain>
    </source>
</reference>
<name>A0A6C0L983_9ZZZZ</name>
<dbReference type="AlphaFoldDB" id="A0A6C0L983"/>
<accession>A0A6C0L983</accession>
<organism evidence="1">
    <name type="scientific">viral metagenome</name>
    <dbReference type="NCBI Taxonomy" id="1070528"/>
    <lineage>
        <taxon>unclassified sequences</taxon>
        <taxon>metagenomes</taxon>
        <taxon>organismal metagenomes</taxon>
    </lineage>
</organism>
<dbReference type="EMBL" id="MN740437">
    <property type="protein sequence ID" value="QHU26228.1"/>
    <property type="molecule type" value="Genomic_DNA"/>
</dbReference>
<sequence>MNATPAQLEKISAVKKYYASLTTEHLVGFTPAVTVRVAAPAPKMARPPEKVPHHWTIVNNSVRKYKWKTYMDDV</sequence>